<gene>
    <name evidence="3" type="ORF">FA09DRAFT_362954</name>
</gene>
<feature type="compositionally biased region" description="Basic and acidic residues" evidence="1">
    <location>
        <begin position="177"/>
        <end position="187"/>
    </location>
</feature>
<sequence length="730" mass="77448">MLGLHPALIALVAGLLVYWLLVARSKLRTSARQRAFALEARRALGIPDADRRPLDIAREAAEARRRTASLAVAPAPAAPRPDAARAADAVRFRPVASPAPLEPASIADEERNPYLPQPPQMRELGKRGSYVPAASPAPGTLAALRRRPPASGSFSQPSPALTRKRAQSDASQSSQDDAARKFRRTAEEDAETSSDADEEMHEAPGSAVSRVLAKVPRLQEQSNRKRQASEESEPQDEREGKKIRTGRDEEDQAAEDEEMAVLSGSGSKADETKEDDAMEGADEGADASMDWTPMSPPLRRGSAAHAARNKRSACSPEPSKAAAAVVRKVARKNAGARMSSEAAQARHMPSPRGKGKREPDTDEDRHIGETWTDLNGLNWRVEEDGQRTREAVVVEMRSKYNMPKTSVHPDAKLMVPVHVTRFVTEAEYAELAAQKRLGWQEAEREEERERLRLAEIERAEAERRVMDERSVRTPKKLRAPTIFTQSASGAPLRDYLSASRRVSGSPSAASSMAASTSLHELRASSSSSSLRDSIGAKPRARISLGGFTPERSSTPGRNRISRPQASTIDAEQRRERAEELLRALKEDGLRKKEETPRPFFGAEASGAGASGSATPSSQAAHISSTAAPAAATTSQPASSGFSFGAAPNPASASSAAPAAESKPAFSFGAAPAASASTAAPAKPAAASSPFTFGAAPATSAPPAGGGFTFSAPAPGAAQPAKSVPTFTFGK</sequence>
<name>A0A316Z330_9BASI</name>
<accession>A0A316Z330</accession>
<feature type="compositionally biased region" description="Basic and acidic residues" evidence="1">
    <location>
        <begin position="462"/>
        <end position="471"/>
    </location>
</feature>
<feature type="compositionally biased region" description="Basic and acidic residues" evidence="1">
    <location>
        <begin position="587"/>
        <end position="596"/>
    </location>
</feature>
<proteinExistence type="predicted"/>
<dbReference type="STRING" id="58919.A0A316Z330"/>
<feature type="transmembrane region" description="Helical" evidence="2">
    <location>
        <begin position="6"/>
        <end position="23"/>
    </location>
</feature>
<protein>
    <submittedName>
        <fullName evidence="3">Uncharacterized protein</fullName>
    </submittedName>
</protein>
<feature type="compositionally biased region" description="Acidic residues" evidence="1">
    <location>
        <begin position="248"/>
        <end position="259"/>
    </location>
</feature>
<feature type="compositionally biased region" description="Basic and acidic residues" evidence="1">
    <location>
        <begin position="235"/>
        <end position="247"/>
    </location>
</feature>
<keyword evidence="2" id="KW-0812">Transmembrane</keyword>
<feature type="region of interest" description="Disordered" evidence="1">
    <location>
        <begin position="521"/>
        <end position="574"/>
    </location>
</feature>
<feature type="region of interest" description="Disordered" evidence="1">
    <location>
        <begin position="101"/>
        <end position="370"/>
    </location>
</feature>
<feature type="region of interest" description="Disordered" evidence="1">
    <location>
        <begin position="587"/>
        <end position="639"/>
    </location>
</feature>
<dbReference type="Proteomes" id="UP000245946">
    <property type="component" value="Unassembled WGS sequence"/>
</dbReference>
<feature type="compositionally biased region" description="Acidic residues" evidence="1">
    <location>
        <begin position="272"/>
        <end position="285"/>
    </location>
</feature>
<feature type="compositionally biased region" description="Low complexity" evidence="1">
    <location>
        <begin position="669"/>
        <end position="702"/>
    </location>
</feature>
<dbReference type="EMBL" id="KZ819305">
    <property type="protein sequence ID" value="PWN95312.1"/>
    <property type="molecule type" value="Genomic_DNA"/>
</dbReference>
<feature type="compositionally biased region" description="Low complexity" evidence="1">
    <location>
        <begin position="601"/>
        <end position="639"/>
    </location>
</feature>
<feature type="region of interest" description="Disordered" evidence="1">
    <location>
        <begin position="669"/>
        <end position="730"/>
    </location>
</feature>
<evidence type="ECO:0000313" key="3">
    <source>
        <dbReference type="EMBL" id="PWN95312.1"/>
    </source>
</evidence>
<feature type="compositionally biased region" description="Acidic residues" evidence="1">
    <location>
        <begin position="188"/>
        <end position="200"/>
    </location>
</feature>
<keyword evidence="4" id="KW-1185">Reference proteome</keyword>
<feature type="compositionally biased region" description="Polar residues" evidence="1">
    <location>
        <begin position="550"/>
        <end position="569"/>
    </location>
</feature>
<keyword evidence="2" id="KW-1133">Transmembrane helix</keyword>
<feature type="compositionally biased region" description="Basic and acidic residues" evidence="1">
    <location>
        <begin position="356"/>
        <end position="368"/>
    </location>
</feature>
<evidence type="ECO:0000256" key="1">
    <source>
        <dbReference type="SAM" id="MobiDB-lite"/>
    </source>
</evidence>
<reference evidence="3 4" key="1">
    <citation type="journal article" date="2018" name="Mol. Biol. Evol.">
        <title>Broad Genomic Sampling Reveals a Smut Pathogenic Ancestry of the Fungal Clade Ustilaginomycotina.</title>
        <authorList>
            <person name="Kijpornyongpan T."/>
            <person name="Mondo S.J."/>
            <person name="Barry K."/>
            <person name="Sandor L."/>
            <person name="Lee J."/>
            <person name="Lipzen A."/>
            <person name="Pangilinan J."/>
            <person name="LaButti K."/>
            <person name="Hainaut M."/>
            <person name="Henrissat B."/>
            <person name="Grigoriev I.V."/>
            <person name="Spatafora J.W."/>
            <person name="Aime M.C."/>
        </authorList>
    </citation>
    <scope>NUCLEOTIDE SEQUENCE [LARGE SCALE GENOMIC DNA]</scope>
    <source>
        <strain evidence="3 4">MCA 4186</strain>
    </source>
</reference>
<dbReference type="RefSeq" id="XP_025595591.1">
    <property type="nucleotide sequence ID" value="XM_025745532.1"/>
</dbReference>
<feature type="compositionally biased region" description="Low complexity" evidence="1">
    <location>
        <begin position="320"/>
        <end position="337"/>
    </location>
</feature>
<keyword evidence="2" id="KW-0472">Membrane</keyword>
<dbReference type="OrthoDB" id="9451547at2759"/>
<evidence type="ECO:0000256" key="2">
    <source>
        <dbReference type="SAM" id="Phobius"/>
    </source>
</evidence>
<evidence type="ECO:0000313" key="4">
    <source>
        <dbReference type="Proteomes" id="UP000245946"/>
    </source>
</evidence>
<dbReference type="GeneID" id="37273076"/>
<feature type="compositionally biased region" description="Low complexity" evidence="1">
    <location>
        <begin position="521"/>
        <end position="533"/>
    </location>
</feature>
<feature type="region of interest" description="Disordered" evidence="1">
    <location>
        <begin position="462"/>
        <end position="484"/>
    </location>
</feature>
<dbReference type="AlphaFoldDB" id="A0A316Z330"/>
<organism evidence="3 4">
    <name type="scientific">Tilletiopsis washingtonensis</name>
    <dbReference type="NCBI Taxonomy" id="58919"/>
    <lineage>
        <taxon>Eukaryota</taxon>
        <taxon>Fungi</taxon>
        <taxon>Dikarya</taxon>
        <taxon>Basidiomycota</taxon>
        <taxon>Ustilaginomycotina</taxon>
        <taxon>Exobasidiomycetes</taxon>
        <taxon>Entylomatales</taxon>
        <taxon>Entylomatales incertae sedis</taxon>
        <taxon>Tilletiopsis</taxon>
    </lineage>
</organism>